<accession>A0AA44JBF4</accession>
<dbReference type="AlphaFoldDB" id="A0AA44JBF4"/>
<sequence>MKTIITAAVITLAVSTGASAFEPRIERLLGQYDAYNDICRGSSGDEKATQSACDSRGEVSMLLGREGLCYGKDGQAGYQMKWHKCGKGSIRP</sequence>
<gene>
    <name evidence="2" type="ORF">G6M46_21540</name>
</gene>
<feature type="signal peptide" evidence="1">
    <location>
        <begin position="1"/>
        <end position="20"/>
    </location>
</feature>
<evidence type="ECO:0000256" key="1">
    <source>
        <dbReference type="SAM" id="SignalP"/>
    </source>
</evidence>
<name>A0AA44JBF4_AGRTU</name>
<evidence type="ECO:0000313" key="2">
    <source>
        <dbReference type="EMBL" id="NTC30717.1"/>
    </source>
</evidence>
<evidence type="ECO:0008006" key="4">
    <source>
        <dbReference type="Google" id="ProtNLM"/>
    </source>
</evidence>
<keyword evidence="1" id="KW-0732">Signal</keyword>
<feature type="chain" id="PRO_5041225081" description="DUF1311 domain-containing protein" evidence="1">
    <location>
        <begin position="21"/>
        <end position="92"/>
    </location>
</feature>
<evidence type="ECO:0000313" key="3">
    <source>
        <dbReference type="Proteomes" id="UP000702952"/>
    </source>
</evidence>
<dbReference type="EMBL" id="JAAMAY010000030">
    <property type="protein sequence ID" value="NTC30717.1"/>
    <property type="molecule type" value="Genomic_DNA"/>
</dbReference>
<reference evidence="2" key="1">
    <citation type="journal article" date="2020" name="Science">
        <title>Unexpected conservation and global transmission of agrobacterial virulence plasmids.</title>
        <authorList>
            <person name="Weisberg A.J."/>
            <person name="Davis E.W. 2nd"/>
            <person name="Tabima J."/>
            <person name="Belcher M.S."/>
            <person name="Miller M."/>
            <person name="Kuo C.H."/>
            <person name="Loper J.E."/>
            <person name="Grunwald N.J."/>
            <person name="Putnam M.L."/>
            <person name="Chang J.H."/>
        </authorList>
    </citation>
    <scope>NUCLEOTIDE SEQUENCE</scope>
    <source>
        <strain evidence="2">17-1853-1a</strain>
    </source>
</reference>
<proteinExistence type="predicted"/>
<comment type="caution">
    <text evidence="2">The sequence shown here is derived from an EMBL/GenBank/DDBJ whole genome shotgun (WGS) entry which is preliminary data.</text>
</comment>
<organism evidence="2 3">
    <name type="scientific">Agrobacterium tumefaciens</name>
    <dbReference type="NCBI Taxonomy" id="358"/>
    <lineage>
        <taxon>Bacteria</taxon>
        <taxon>Pseudomonadati</taxon>
        <taxon>Pseudomonadota</taxon>
        <taxon>Alphaproteobacteria</taxon>
        <taxon>Hyphomicrobiales</taxon>
        <taxon>Rhizobiaceae</taxon>
        <taxon>Rhizobium/Agrobacterium group</taxon>
        <taxon>Agrobacterium</taxon>
        <taxon>Agrobacterium tumefaciens complex</taxon>
    </lineage>
</organism>
<dbReference type="RefSeq" id="WP_174019206.1">
    <property type="nucleotide sequence ID" value="NZ_JAAMAW010000015.1"/>
</dbReference>
<protein>
    <recommendedName>
        <fullName evidence="4">DUF1311 domain-containing protein</fullName>
    </recommendedName>
</protein>
<dbReference type="Proteomes" id="UP000702952">
    <property type="component" value="Unassembled WGS sequence"/>
</dbReference>